<dbReference type="InterPro" id="IPR029058">
    <property type="entry name" value="AB_hydrolase_fold"/>
</dbReference>
<dbReference type="AlphaFoldDB" id="A0A6A5A738"/>
<dbReference type="InterPro" id="IPR000073">
    <property type="entry name" value="AB_hydrolase_1"/>
</dbReference>
<name>A0A6A5A738_APHAT</name>
<dbReference type="SUPFAM" id="SSF53474">
    <property type="entry name" value="alpha/beta-Hydrolases"/>
    <property type="match status" value="1"/>
</dbReference>
<dbReference type="VEuPathDB" id="FungiDB:H257_18994"/>
<evidence type="ECO:0000259" key="1">
    <source>
        <dbReference type="Pfam" id="PF12697"/>
    </source>
</evidence>
<dbReference type="PANTHER" id="PTHR12277:SF81">
    <property type="entry name" value="PROTEIN ABHD13"/>
    <property type="match status" value="1"/>
</dbReference>
<evidence type="ECO:0000313" key="3">
    <source>
        <dbReference type="Proteomes" id="UP000469452"/>
    </source>
</evidence>
<dbReference type="Gene3D" id="3.40.50.1820">
    <property type="entry name" value="alpha/beta hydrolase"/>
    <property type="match status" value="1"/>
</dbReference>
<protein>
    <recommendedName>
        <fullName evidence="1">AB hydrolase-1 domain-containing protein</fullName>
    </recommendedName>
</protein>
<gene>
    <name evidence="2" type="ORF">AaE_008633</name>
</gene>
<accession>A0A6A5A738</accession>
<reference evidence="2 3" key="1">
    <citation type="submission" date="2019-06" db="EMBL/GenBank/DDBJ databases">
        <title>Genomics analysis of Aphanomyces spp. identifies a new class of oomycete effector associated with host adaptation.</title>
        <authorList>
            <person name="Gaulin E."/>
        </authorList>
    </citation>
    <scope>NUCLEOTIDE SEQUENCE [LARGE SCALE GENOMIC DNA]</scope>
    <source>
        <strain evidence="2 3">E</strain>
    </source>
</reference>
<dbReference type="Pfam" id="PF12697">
    <property type="entry name" value="Abhydrolase_6"/>
    <property type="match status" value="1"/>
</dbReference>
<evidence type="ECO:0000313" key="2">
    <source>
        <dbReference type="EMBL" id="KAF0742236.1"/>
    </source>
</evidence>
<sequence length="342" mass="38126">MLIGKRWHAVALSSLVACISMLFTSKGQGVLVYLNFPAFLWFGFDTPTQPHLGFPGLPHTSNHYISSTNDVTLGLWYTQASHVSSNKLVLYLHGNGEHRGMSVSVLKHGIYANPPFHADILSVDYRGFGDSTFTWPTEQGLYDDAHAAFNYAISTLGFAPHQVVVHGYSLGSAVASRLVYDLCQNSTCPAGLLLEAPFLSIQDIVSDYILGMNVPSWLLNLHHRFPTKTILGNIPIPTWIVHGSLDSVVPFRHGHTLATMFPHSTMGFCPVPGARHMTSFDFDEAQTCVMRTFWSNIWTQCYRQTAMARFRRALLQETPYCAEASTNVYVLRHNQIALGIEY</sequence>
<comment type="caution">
    <text evidence="2">The sequence shown here is derived from an EMBL/GenBank/DDBJ whole genome shotgun (WGS) entry which is preliminary data.</text>
</comment>
<feature type="domain" description="AB hydrolase-1" evidence="1">
    <location>
        <begin position="89"/>
        <end position="242"/>
    </location>
</feature>
<dbReference type="Proteomes" id="UP000469452">
    <property type="component" value="Unassembled WGS sequence"/>
</dbReference>
<dbReference type="EMBL" id="VJMI01014459">
    <property type="protein sequence ID" value="KAF0742236.1"/>
    <property type="molecule type" value="Genomic_DNA"/>
</dbReference>
<dbReference type="PROSITE" id="PS51257">
    <property type="entry name" value="PROKAR_LIPOPROTEIN"/>
    <property type="match status" value="1"/>
</dbReference>
<dbReference type="PANTHER" id="PTHR12277">
    <property type="entry name" value="ALPHA/BETA HYDROLASE DOMAIN-CONTAINING PROTEIN"/>
    <property type="match status" value="1"/>
</dbReference>
<proteinExistence type="predicted"/>
<organism evidence="2 3">
    <name type="scientific">Aphanomyces astaci</name>
    <name type="common">Crayfish plague agent</name>
    <dbReference type="NCBI Taxonomy" id="112090"/>
    <lineage>
        <taxon>Eukaryota</taxon>
        <taxon>Sar</taxon>
        <taxon>Stramenopiles</taxon>
        <taxon>Oomycota</taxon>
        <taxon>Saprolegniomycetes</taxon>
        <taxon>Saprolegniales</taxon>
        <taxon>Verrucalvaceae</taxon>
        <taxon>Aphanomyces</taxon>
    </lineage>
</organism>